<dbReference type="GeneID" id="29066861"/>
<accession>A0A1B2ANZ1</accession>
<organism evidence="2 3">
    <name type="scientific">Escherichia phage Envy</name>
    <dbReference type="NCBI Taxonomy" id="1883200"/>
    <lineage>
        <taxon>Viruses</taxon>
        <taxon>Duplodnaviria</taxon>
        <taxon>Heunggongvirae</taxon>
        <taxon>Uroviricota</taxon>
        <taxon>Caudoviricetes</taxon>
        <taxon>Dhillonvirus</taxon>
        <taxon>Dhillonvirus envy</taxon>
    </lineage>
</organism>
<protein>
    <submittedName>
        <fullName evidence="2">Uncharacterized protein</fullName>
    </submittedName>
</protein>
<dbReference type="EMBL" id="KX534335">
    <property type="protein sequence ID" value="ANY29642.1"/>
    <property type="molecule type" value="Genomic_DNA"/>
</dbReference>
<evidence type="ECO:0000256" key="1">
    <source>
        <dbReference type="SAM" id="Phobius"/>
    </source>
</evidence>
<proteinExistence type="predicted"/>
<keyword evidence="1" id="KW-1133">Transmembrane helix</keyword>
<keyword evidence="1" id="KW-0472">Membrane</keyword>
<keyword evidence="1" id="KW-0812">Transmembrane</keyword>
<feature type="transmembrane region" description="Helical" evidence="1">
    <location>
        <begin position="12"/>
        <end position="31"/>
    </location>
</feature>
<dbReference type="OrthoDB" id="21262at10239"/>
<dbReference type="KEGG" id="vg:29066861"/>
<keyword evidence="3" id="KW-1185">Reference proteome</keyword>
<dbReference type="Proteomes" id="UP000203811">
    <property type="component" value="Segment"/>
</dbReference>
<name>A0A1B2ANZ1_9CAUD</name>
<reference evidence="2 3" key="1">
    <citation type="submission" date="2016-07" db="EMBL/GenBank/DDBJ databases">
        <title>Seven bacteriophages isolated from the microbial communities of the female bladder.</title>
        <authorList>
            <person name="Malki K."/>
            <person name="Sible E."/>
            <person name="Cooper A."/>
            <person name="Garretto A."/>
            <person name="Bruder K."/>
            <person name="Putonti C."/>
        </authorList>
    </citation>
    <scope>NUCLEOTIDE SEQUENCE [LARGE SCALE GENOMIC DNA]</scope>
</reference>
<evidence type="ECO:0000313" key="2">
    <source>
        <dbReference type="EMBL" id="ANY29642.1"/>
    </source>
</evidence>
<dbReference type="RefSeq" id="YP_009288134.1">
    <property type="nucleotide sequence ID" value="NC_031081.1"/>
</dbReference>
<evidence type="ECO:0000313" key="3">
    <source>
        <dbReference type="Proteomes" id="UP000203811"/>
    </source>
</evidence>
<sequence length="80" mass="9762">MKRVFFDYDGDLRLWVCIVLFLFFCLLLPISCTYNLDKYECRIVYAELTGRNTQWRYGTCWVEMDGKFIPRKEIRMTDIK</sequence>